<dbReference type="OrthoDB" id="9774290at2"/>
<evidence type="ECO:0000256" key="1">
    <source>
        <dbReference type="ARBA" id="ARBA00006284"/>
    </source>
</evidence>
<dbReference type="InterPro" id="IPR004381">
    <property type="entry name" value="Glycerate_kinase"/>
</dbReference>
<evidence type="ECO:0000256" key="2">
    <source>
        <dbReference type="ARBA" id="ARBA00022679"/>
    </source>
</evidence>
<dbReference type="Gene3D" id="3.90.1510.10">
    <property type="entry name" value="Glycerate kinase, domain 2"/>
    <property type="match status" value="1"/>
</dbReference>
<dbReference type="InterPro" id="IPR036129">
    <property type="entry name" value="Glycerate_kinase_sf"/>
</dbReference>
<dbReference type="Proteomes" id="UP000181997">
    <property type="component" value="Unassembled WGS sequence"/>
</dbReference>
<dbReference type="InterPro" id="IPR018193">
    <property type="entry name" value="Glyc_kinase_flavodox-like_fold"/>
</dbReference>
<evidence type="ECO:0000256" key="4">
    <source>
        <dbReference type="PIRNR" id="PIRNR006078"/>
    </source>
</evidence>
<reference evidence="6" key="1">
    <citation type="submission" date="2016-08" db="EMBL/GenBank/DDBJ databases">
        <authorList>
            <person name="Varghese N."/>
            <person name="Submissions Spin"/>
        </authorList>
    </citation>
    <scope>NUCLEOTIDE SEQUENCE [LARGE SCALE GENOMIC DNA]</scope>
    <source>
        <strain evidence="6">SGD-1123</strain>
    </source>
</reference>
<sequence length="385" mass="40301">MKAVIAPDSFKGSMTSIQASEAIKEGLLKVNPFINSVLIPMADGGEGTVDALCTILDGELIFEKVSDPLGREVTAAYGWMEETRTAVIETAAASGLPLLQKDELNPDTASTLGTGELVKKALDKGAKRIIIGLGGSATVDGGTGFLQALGVRFFDKNGLELQAGGGSLGRIETINSESLDERLKHIEIIAASDVTNPLLGVEGAVSVFGPQKGITSERLAEFEAGMEHFADKTASHLGIDHRKKEGSGAAGGFGFALHSFLQPVFESGFKIISELSALENQIQEASIVLTGEGKVDAQSLYGKVPIGIARIAKQYGVPAVAFTGKIEGDLEKASAEGLSLVMPIVDEPMSLDSAMQNGPALLGKAASRLMKMYELLNENKGVKGL</sequence>
<dbReference type="SUPFAM" id="SSF110738">
    <property type="entry name" value="Glycerate kinase I"/>
    <property type="match status" value="1"/>
</dbReference>
<keyword evidence="2 4" id="KW-0808">Transferase</keyword>
<gene>
    <name evidence="5" type="ORF">GA0061094_4505</name>
</gene>
<dbReference type="AlphaFoldDB" id="A0A0V8H3K8"/>
<evidence type="ECO:0000313" key="5">
    <source>
        <dbReference type="EMBL" id="SCC38745.1"/>
    </source>
</evidence>
<dbReference type="PANTHER" id="PTHR21599:SF0">
    <property type="entry name" value="GLYCERATE KINASE"/>
    <property type="match status" value="1"/>
</dbReference>
<dbReference type="PANTHER" id="PTHR21599">
    <property type="entry name" value="GLYCERATE KINASE"/>
    <property type="match status" value="1"/>
</dbReference>
<evidence type="ECO:0000256" key="3">
    <source>
        <dbReference type="ARBA" id="ARBA00022777"/>
    </source>
</evidence>
<name>A0A0V8H3K8_9BACI</name>
<comment type="similarity">
    <text evidence="1 4">Belongs to the glycerate kinase type-1 family.</text>
</comment>
<dbReference type="EMBL" id="FMAU01000015">
    <property type="protein sequence ID" value="SCC38745.1"/>
    <property type="molecule type" value="Genomic_DNA"/>
</dbReference>
<dbReference type="PIRSF" id="PIRSF006078">
    <property type="entry name" value="GlxK"/>
    <property type="match status" value="1"/>
</dbReference>
<dbReference type="RefSeq" id="WP_058300123.1">
    <property type="nucleotide sequence ID" value="NZ_FMAU01000015.1"/>
</dbReference>
<dbReference type="Pfam" id="PF02595">
    <property type="entry name" value="Gly_kinase"/>
    <property type="match status" value="1"/>
</dbReference>
<organism evidence="5 6">
    <name type="scientific">[Bacillus] enclensis</name>
    <dbReference type="NCBI Taxonomy" id="1402860"/>
    <lineage>
        <taxon>Bacteria</taxon>
        <taxon>Bacillati</taxon>
        <taxon>Bacillota</taxon>
        <taxon>Bacilli</taxon>
        <taxon>Bacillales</taxon>
        <taxon>Bacillaceae</taxon>
        <taxon>Rossellomorea</taxon>
    </lineage>
</organism>
<accession>A0A0V8H3K8</accession>
<protein>
    <submittedName>
        <fullName evidence="5">Glycerate kinase</fullName>
    </submittedName>
</protein>
<dbReference type="InterPro" id="IPR018197">
    <property type="entry name" value="Glycerate_kinase_RE-like"/>
</dbReference>
<keyword evidence="3 4" id="KW-0418">Kinase</keyword>
<dbReference type="NCBIfam" id="TIGR00045">
    <property type="entry name" value="glycerate kinase"/>
    <property type="match status" value="1"/>
</dbReference>
<dbReference type="Gene3D" id="3.40.50.10350">
    <property type="entry name" value="Glycerate kinase, domain 1"/>
    <property type="match status" value="1"/>
</dbReference>
<proteinExistence type="inferred from homology"/>
<evidence type="ECO:0000313" key="6">
    <source>
        <dbReference type="Proteomes" id="UP000181997"/>
    </source>
</evidence>
<dbReference type="GO" id="GO:0008887">
    <property type="term" value="F:glycerate kinase activity"/>
    <property type="evidence" value="ECO:0007669"/>
    <property type="project" value="UniProtKB-UniRule"/>
</dbReference>
<dbReference type="GO" id="GO:0031388">
    <property type="term" value="P:organic acid phosphorylation"/>
    <property type="evidence" value="ECO:0007669"/>
    <property type="project" value="UniProtKB-UniRule"/>
</dbReference>
<keyword evidence="6" id="KW-1185">Reference proteome</keyword>